<reference evidence="3" key="2">
    <citation type="submission" date="2021-09" db="EMBL/GenBank/DDBJ databases">
        <authorList>
            <person name="Jia N."/>
            <person name="Wang J."/>
            <person name="Shi W."/>
            <person name="Du L."/>
            <person name="Sun Y."/>
            <person name="Zhan W."/>
            <person name="Jiang J."/>
            <person name="Wang Q."/>
            <person name="Zhang B."/>
            <person name="Ji P."/>
            <person name="Sakyi L.B."/>
            <person name="Cui X."/>
            <person name="Yuan T."/>
            <person name="Jiang B."/>
            <person name="Yang W."/>
            <person name="Lam T.T.-Y."/>
            <person name="Chang Q."/>
            <person name="Ding S."/>
            <person name="Wang X."/>
            <person name="Zhu J."/>
            <person name="Ruan X."/>
            <person name="Zhao L."/>
            <person name="Wei J."/>
            <person name="Que T."/>
            <person name="Du C."/>
            <person name="Cheng J."/>
            <person name="Dai P."/>
            <person name="Han X."/>
            <person name="Huang E."/>
            <person name="Gao Y."/>
            <person name="Liu J."/>
            <person name="Shao H."/>
            <person name="Ye R."/>
            <person name="Li L."/>
            <person name="Wei W."/>
            <person name="Wang X."/>
            <person name="Wang C."/>
            <person name="Huo Q."/>
            <person name="Li W."/>
            <person name="Guo W."/>
            <person name="Chen H."/>
            <person name="Chen S."/>
            <person name="Zhou L."/>
            <person name="Zhou L."/>
            <person name="Ni X."/>
            <person name="Tian J."/>
            <person name="Zhou Y."/>
            <person name="Sheng Y."/>
            <person name="Liu T."/>
            <person name="Pan Y."/>
            <person name="Xia L."/>
            <person name="Li J."/>
            <person name="Zhao F."/>
            <person name="Cao W."/>
        </authorList>
    </citation>
    <scope>NUCLEOTIDE SEQUENCE</scope>
    <source>
        <strain evidence="3">Rsan-2018</strain>
        <tissue evidence="3">Larvae</tissue>
    </source>
</reference>
<feature type="compositionally biased region" description="Polar residues" evidence="1">
    <location>
        <begin position="16"/>
        <end position="27"/>
    </location>
</feature>
<dbReference type="EMBL" id="JABSTV010001246">
    <property type="protein sequence ID" value="KAH7976656.1"/>
    <property type="molecule type" value="Genomic_DNA"/>
</dbReference>
<evidence type="ECO:0000256" key="1">
    <source>
        <dbReference type="SAM" id="MobiDB-lite"/>
    </source>
</evidence>
<feature type="compositionally biased region" description="Low complexity" evidence="1">
    <location>
        <begin position="459"/>
        <end position="475"/>
    </location>
</feature>
<proteinExistence type="predicted"/>
<name>A0A9D4QEW7_RHISA</name>
<dbReference type="OrthoDB" id="6515620at2759"/>
<accession>A0A9D4QEW7</accession>
<feature type="region of interest" description="Disordered" evidence="1">
    <location>
        <begin position="194"/>
        <end position="221"/>
    </location>
</feature>
<dbReference type="VEuPathDB" id="VectorBase:RSAN_031684"/>
<feature type="compositionally biased region" description="Low complexity" evidence="1">
    <location>
        <begin position="208"/>
        <end position="221"/>
    </location>
</feature>
<keyword evidence="4" id="KW-1185">Reference proteome</keyword>
<feature type="compositionally biased region" description="Basic and acidic residues" evidence="1">
    <location>
        <begin position="813"/>
        <end position="830"/>
    </location>
</feature>
<sequence length="971" mass="103404">MSNHPPTKYPSAPSVRAQSEGSTQEAPWQTAMRYFTDIYANGSQQPPQGGGHPTTAEGPLSDLQKALTGWMGDRTVVRASVTVESSSASNSTAARDEQQSPLSKALDYLSLTVFAPEMLPSSDSRSSMGVTVVRPPSRSCLRDVRSAPRVSARSAVSAPARPLGHQRYHHPRPVQAPRLSAPAIRNRYRLKVVPSAVQRKARPPPRRAPSSTPSQLSLPSSQSFPQCHYVNFPDGRPACCVLLPPSAPPSCCSECRCGNRFPDPLEIFRTFSLAYNTFRLQQSPFGMTSLSPYWPMPQHPYYYYPPGPIVMPFQTWMDSRSADSSRECKECEREERKRRLAPAKAMHDFSTLVQVVPKGKRSSQKAGKNRALSNREAIDTVPSKMSNSAIEPPATVAPGQELVRKELQLLSESIDADPDVPASPAAPEDSQAIQQMTVDGSKEVPKAMPSAEADTAERAASPSTPKATSPSATSPQQPAEALSQVQPHLVGVMPARQANEEHCSPEPKAQELAGPESTRAAIEPRLPSPEQSRAHEGMQPGVHEKKQPAVQGKQLGEHEDKHLAMQGKQTGAHEEKQSPKQEGQPGAEKGKPNTPEKQHAAAEELESPGAHEVHRPGTQEERRPGEKEEKVLGEHGGGRPGVMQPAAQGKQPGKHEGNQAGSEVCSPLDPTPSPGQQHSSTNKGLATENMAASPSQGRPPAQKSPETRTSAPQSPSSPAALPEHSTTEFSPELTIAPPRDLLRPPDDPGTGAKPLSPNVARQNAPEEGDNESIAGGPIAANTAAVARDGDDNSDGPSEKSSDEAGAVETASQHPDHGDKAEEHLGHQEESSNGHHIVDMMHAEGSKPDEHAIGIEPANGALPAPGNEAKPEENAAHAEQGDQKPGGAGAATAPSPPNNINGAIMNCACVVVIAIIVVLVYSIVSSTTAKPPQHGAGVATPRVTLMFDIEHYNGSYVKADEEETTHIDTLDI</sequence>
<feature type="compositionally biased region" description="Basic and acidic residues" evidence="1">
    <location>
        <begin position="588"/>
        <end position="602"/>
    </location>
</feature>
<feature type="region of interest" description="Disordered" evidence="1">
    <location>
        <begin position="357"/>
        <end position="400"/>
    </location>
</feature>
<protein>
    <recommendedName>
        <fullName evidence="5">Transmembrane protein</fullName>
    </recommendedName>
</protein>
<feature type="compositionally biased region" description="Low complexity" evidence="1">
    <location>
        <begin position="419"/>
        <end position="429"/>
    </location>
</feature>
<keyword evidence="2" id="KW-0812">Transmembrane</keyword>
<gene>
    <name evidence="3" type="ORF">HPB52_017536</name>
</gene>
<feature type="compositionally biased region" description="Low complexity" evidence="1">
    <location>
        <begin position="147"/>
        <end position="162"/>
    </location>
</feature>
<evidence type="ECO:0000313" key="3">
    <source>
        <dbReference type="EMBL" id="KAH7976656.1"/>
    </source>
</evidence>
<evidence type="ECO:0008006" key="5">
    <source>
        <dbReference type="Google" id="ProtNLM"/>
    </source>
</evidence>
<keyword evidence="2" id="KW-0472">Membrane</keyword>
<keyword evidence="2" id="KW-1133">Transmembrane helix</keyword>
<feature type="compositionally biased region" description="Basic and acidic residues" evidence="1">
    <location>
        <begin position="532"/>
        <end position="547"/>
    </location>
</feature>
<feature type="region of interest" description="Disordered" evidence="1">
    <location>
        <begin position="415"/>
        <end position="830"/>
    </location>
</feature>
<feature type="compositionally biased region" description="Basic and acidic residues" evidence="1">
    <location>
        <begin position="609"/>
        <end position="637"/>
    </location>
</feature>
<evidence type="ECO:0000256" key="2">
    <source>
        <dbReference type="SAM" id="Phobius"/>
    </source>
</evidence>
<organism evidence="3 4">
    <name type="scientific">Rhipicephalus sanguineus</name>
    <name type="common">Brown dog tick</name>
    <name type="synonym">Ixodes sanguineus</name>
    <dbReference type="NCBI Taxonomy" id="34632"/>
    <lineage>
        <taxon>Eukaryota</taxon>
        <taxon>Metazoa</taxon>
        <taxon>Ecdysozoa</taxon>
        <taxon>Arthropoda</taxon>
        <taxon>Chelicerata</taxon>
        <taxon>Arachnida</taxon>
        <taxon>Acari</taxon>
        <taxon>Parasitiformes</taxon>
        <taxon>Ixodida</taxon>
        <taxon>Ixodoidea</taxon>
        <taxon>Ixodidae</taxon>
        <taxon>Rhipicephalinae</taxon>
        <taxon>Rhipicephalus</taxon>
        <taxon>Rhipicephalus</taxon>
    </lineage>
</organism>
<feature type="region of interest" description="Disordered" evidence="1">
    <location>
        <begin position="1"/>
        <end position="60"/>
    </location>
</feature>
<feature type="compositionally biased region" description="Basic and acidic residues" evidence="1">
    <location>
        <begin position="498"/>
        <end position="509"/>
    </location>
</feature>
<evidence type="ECO:0000313" key="4">
    <source>
        <dbReference type="Proteomes" id="UP000821837"/>
    </source>
</evidence>
<dbReference type="AlphaFoldDB" id="A0A9D4QEW7"/>
<feature type="transmembrane region" description="Helical" evidence="2">
    <location>
        <begin position="902"/>
        <end position="923"/>
    </location>
</feature>
<feature type="compositionally biased region" description="Low complexity" evidence="1">
    <location>
        <begin position="710"/>
        <end position="722"/>
    </location>
</feature>
<feature type="compositionally biased region" description="Basic and acidic residues" evidence="1">
    <location>
        <begin position="868"/>
        <end position="881"/>
    </location>
</feature>
<dbReference type="Proteomes" id="UP000821837">
    <property type="component" value="Chromosome 10"/>
</dbReference>
<dbReference type="OMA" id="HEEKQPG"/>
<comment type="caution">
    <text evidence="3">The sequence shown here is derived from an EMBL/GenBank/DDBJ whole genome shotgun (WGS) entry which is preliminary data.</text>
</comment>
<feature type="compositionally biased region" description="Polar residues" evidence="1">
    <location>
        <begin position="674"/>
        <end position="696"/>
    </location>
</feature>
<feature type="region of interest" description="Disordered" evidence="1">
    <location>
        <begin position="847"/>
        <end position="893"/>
    </location>
</feature>
<reference evidence="3" key="1">
    <citation type="journal article" date="2020" name="Cell">
        <title>Large-Scale Comparative Analyses of Tick Genomes Elucidate Their Genetic Diversity and Vector Capacities.</title>
        <authorList>
            <consortium name="Tick Genome and Microbiome Consortium (TIGMIC)"/>
            <person name="Jia N."/>
            <person name="Wang J."/>
            <person name="Shi W."/>
            <person name="Du L."/>
            <person name="Sun Y."/>
            <person name="Zhan W."/>
            <person name="Jiang J.F."/>
            <person name="Wang Q."/>
            <person name="Zhang B."/>
            <person name="Ji P."/>
            <person name="Bell-Sakyi L."/>
            <person name="Cui X.M."/>
            <person name="Yuan T.T."/>
            <person name="Jiang B.G."/>
            <person name="Yang W.F."/>
            <person name="Lam T.T."/>
            <person name="Chang Q.C."/>
            <person name="Ding S.J."/>
            <person name="Wang X.J."/>
            <person name="Zhu J.G."/>
            <person name="Ruan X.D."/>
            <person name="Zhao L."/>
            <person name="Wei J.T."/>
            <person name="Ye R.Z."/>
            <person name="Que T.C."/>
            <person name="Du C.H."/>
            <person name="Zhou Y.H."/>
            <person name="Cheng J.X."/>
            <person name="Dai P.F."/>
            <person name="Guo W.B."/>
            <person name="Han X.H."/>
            <person name="Huang E.J."/>
            <person name="Li L.F."/>
            <person name="Wei W."/>
            <person name="Gao Y.C."/>
            <person name="Liu J.Z."/>
            <person name="Shao H.Z."/>
            <person name="Wang X."/>
            <person name="Wang C.C."/>
            <person name="Yang T.C."/>
            <person name="Huo Q.B."/>
            <person name="Li W."/>
            <person name="Chen H.Y."/>
            <person name="Chen S.E."/>
            <person name="Zhou L.G."/>
            <person name="Ni X.B."/>
            <person name="Tian J.H."/>
            <person name="Sheng Y."/>
            <person name="Liu T."/>
            <person name="Pan Y.S."/>
            <person name="Xia L.Y."/>
            <person name="Li J."/>
            <person name="Zhao F."/>
            <person name="Cao W.C."/>
        </authorList>
    </citation>
    <scope>NUCLEOTIDE SEQUENCE</scope>
    <source>
        <strain evidence="3">Rsan-2018</strain>
    </source>
</reference>
<feature type="region of interest" description="Disordered" evidence="1">
    <location>
        <begin position="138"/>
        <end position="181"/>
    </location>
</feature>